<protein>
    <recommendedName>
        <fullName evidence="2">Clr5 domain-containing protein</fullName>
    </recommendedName>
</protein>
<organism evidence="3 4">
    <name type="scientific">Clonostachys solani</name>
    <dbReference type="NCBI Taxonomy" id="160281"/>
    <lineage>
        <taxon>Eukaryota</taxon>
        <taxon>Fungi</taxon>
        <taxon>Dikarya</taxon>
        <taxon>Ascomycota</taxon>
        <taxon>Pezizomycotina</taxon>
        <taxon>Sordariomycetes</taxon>
        <taxon>Hypocreomycetidae</taxon>
        <taxon>Hypocreales</taxon>
        <taxon>Bionectriaceae</taxon>
        <taxon>Clonostachys</taxon>
    </lineage>
</organism>
<reference evidence="3 4" key="2">
    <citation type="submission" date="2021-10" db="EMBL/GenBank/DDBJ databases">
        <authorList>
            <person name="Piombo E."/>
        </authorList>
    </citation>
    <scope>NUCLEOTIDE SEQUENCE [LARGE SCALE GENOMIC DNA]</scope>
</reference>
<comment type="caution">
    <text evidence="3">The sequence shown here is derived from an EMBL/GenBank/DDBJ whole genome shotgun (WGS) entry which is preliminary data.</text>
</comment>
<reference evidence="4" key="1">
    <citation type="submission" date="2019-06" db="EMBL/GenBank/DDBJ databases">
        <authorList>
            <person name="Broberg M."/>
        </authorList>
    </citation>
    <scope>NUCLEOTIDE SEQUENCE [LARGE SCALE GENOMIC DNA]</scope>
</reference>
<dbReference type="EMBL" id="CABFOC020000063">
    <property type="protein sequence ID" value="CAH0056101.1"/>
    <property type="molecule type" value="Genomic_DNA"/>
</dbReference>
<sequence>MVYIWTFQIELEKGHDNDSGGGDSYQDSKQGDKCFGGERHDSISCTPYSLLGAQLFSYAVRSQNNANALQLLNDGFTAYRRACLDPLKSKNAWEAQKERIHSLYIAKDRTLRETTKEMKVTHGFDATQREYVKRLKSWEMFKNAKMQDWKHVRDRDLDKKDTRVSISGKVISCERVKRATRRYRFAPDGAPGPIAPHHLPSRGIDIRTPSAVPAPLPGSSDRDMPSRKDQIDLMLLHLGRIISSLGGSKMADRRKGRGASS</sequence>
<proteinExistence type="predicted"/>
<dbReference type="InterPro" id="IPR025676">
    <property type="entry name" value="Clr5_dom"/>
</dbReference>
<evidence type="ECO:0000313" key="3">
    <source>
        <dbReference type="EMBL" id="CAH0056101.1"/>
    </source>
</evidence>
<dbReference type="Proteomes" id="UP000775872">
    <property type="component" value="Unassembled WGS sequence"/>
</dbReference>
<evidence type="ECO:0000313" key="4">
    <source>
        <dbReference type="Proteomes" id="UP000775872"/>
    </source>
</evidence>
<dbReference type="PANTHER" id="PTHR38788">
    <property type="entry name" value="CLR5 DOMAIN-CONTAINING PROTEIN"/>
    <property type="match status" value="1"/>
</dbReference>
<accession>A0A9N9ZIK4</accession>
<dbReference type="OrthoDB" id="539213at2759"/>
<name>A0A9N9ZIK4_9HYPO</name>
<feature type="region of interest" description="Disordered" evidence="1">
    <location>
        <begin position="207"/>
        <end position="226"/>
    </location>
</feature>
<dbReference type="Pfam" id="PF14420">
    <property type="entry name" value="Clr5"/>
    <property type="match status" value="1"/>
</dbReference>
<dbReference type="PANTHER" id="PTHR38788:SF3">
    <property type="entry name" value="CLR5 DOMAIN-CONTAINING PROTEIN"/>
    <property type="match status" value="1"/>
</dbReference>
<dbReference type="AlphaFoldDB" id="A0A9N9ZIK4"/>
<feature type="domain" description="Clr5" evidence="2">
    <location>
        <begin position="90"/>
        <end position="142"/>
    </location>
</feature>
<evidence type="ECO:0000256" key="1">
    <source>
        <dbReference type="SAM" id="MobiDB-lite"/>
    </source>
</evidence>
<evidence type="ECO:0000259" key="2">
    <source>
        <dbReference type="Pfam" id="PF14420"/>
    </source>
</evidence>
<keyword evidence="4" id="KW-1185">Reference proteome</keyword>
<gene>
    <name evidence="3" type="ORF">CSOL1703_00006036</name>
</gene>